<feature type="transmembrane region" description="Helical" evidence="1">
    <location>
        <begin position="12"/>
        <end position="30"/>
    </location>
</feature>
<reference evidence="3 4" key="1">
    <citation type="submission" date="2017-05" db="EMBL/GenBank/DDBJ databases">
        <title>The draft genome sequence of Idiomarina salinarum WNB302.</title>
        <authorList>
            <person name="Sun Y."/>
            <person name="Chen B."/>
            <person name="Du Z."/>
        </authorList>
    </citation>
    <scope>NUCLEOTIDE SEQUENCE [LARGE SCALE GENOMIC DNA]</scope>
    <source>
        <strain evidence="3 4">WNB302</strain>
    </source>
</reference>
<dbReference type="OrthoDB" id="1438991at2"/>
<dbReference type="Proteomes" id="UP000216840">
    <property type="component" value="Unassembled WGS sequence"/>
</dbReference>
<organism evidence="3 4">
    <name type="scientific">Winogradskyella aurantia</name>
    <dbReference type="NCBI Taxonomy" id="1915063"/>
    <lineage>
        <taxon>Bacteria</taxon>
        <taxon>Pseudomonadati</taxon>
        <taxon>Bacteroidota</taxon>
        <taxon>Flavobacteriia</taxon>
        <taxon>Flavobacteriales</taxon>
        <taxon>Flavobacteriaceae</taxon>
        <taxon>Winogradskyella</taxon>
    </lineage>
</organism>
<protein>
    <recommendedName>
        <fullName evidence="2">Chemotaxis methyl-accepting receptor HlyB-like 4HB MCP domain-containing protein</fullName>
    </recommendedName>
</protein>
<feature type="transmembrane region" description="Helical" evidence="1">
    <location>
        <begin position="177"/>
        <end position="194"/>
    </location>
</feature>
<keyword evidence="4" id="KW-1185">Reference proteome</keyword>
<gene>
    <name evidence="3" type="ORF">CA834_04280</name>
</gene>
<dbReference type="EMBL" id="NGJN01000002">
    <property type="protein sequence ID" value="OZV69844.1"/>
    <property type="molecule type" value="Genomic_DNA"/>
</dbReference>
<evidence type="ECO:0000259" key="2">
    <source>
        <dbReference type="Pfam" id="PF12729"/>
    </source>
</evidence>
<dbReference type="InterPro" id="IPR024478">
    <property type="entry name" value="HlyB_4HB_MCP"/>
</dbReference>
<comment type="caution">
    <text evidence="3">The sequence shown here is derived from an EMBL/GenBank/DDBJ whole genome shotgun (WGS) entry which is preliminary data.</text>
</comment>
<dbReference type="RefSeq" id="WP_094967437.1">
    <property type="nucleotide sequence ID" value="NZ_NGJN01000002.1"/>
</dbReference>
<keyword evidence="1" id="KW-0812">Transmembrane</keyword>
<proteinExistence type="predicted"/>
<feature type="domain" description="Chemotaxis methyl-accepting receptor HlyB-like 4HB MCP" evidence="2">
    <location>
        <begin position="4"/>
        <end position="167"/>
    </location>
</feature>
<keyword evidence="1" id="KW-1133">Transmembrane helix</keyword>
<dbReference type="Pfam" id="PF12729">
    <property type="entry name" value="4HB_MCP_1"/>
    <property type="match status" value="1"/>
</dbReference>
<accession>A0A265UX07</accession>
<evidence type="ECO:0000256" key="1">
    <source>
        <dbReference type="SAM" id="Phobius"/>
    </source>
</evidence>
<sequence length="196" mass="22425">MGNKLTVSNRIKIGFAFAIVFLLVLATNRLDKRRFDRMNESLTSVYEDRLVAKGYLYQLSSVFHKQEKALLSETQNVEDVMAQSKIDQLISDYSATKLTNEEKSVFKKFQQDYEDLRVLKNTSSDIDSASNKSKIKIHLNRIQKDLDNLAKIQVSEGESLTKFAQNSFDTSDTMSKIEIAVILLIGIVVQFIIFKR</sequence>
<evidence type="ECO:0000313" key="3">
    <source>
        <dbReference type="EMBL" id="OZV69844.1"/>
    </source>
</evidence>
<keyword evidence="1" id="KW-0472">Membrane</keyword>
<evidence type="ECO:0000313" key="4">
    <source>
        <dbReference type="Proteomes" id="UP000216840"/>
    </source>
</evidence>
<name>A0A265UX07_9FLAO</name>
<dbReference type="AlphaFoldDB" id="A0A265UX07"/>